<evidence type="ECO:0000313" key="1">
    <source>
        <dbReference type="EMBL" id="KAJ7736385.1"/>
    </source>
</evidence>
<dbReference type="Proteomes" id="UP001215280">
    <property type="component" value="Unassembled WGS sequence"/>
</dbReference>
<keyword evidence="2" id="KW-1185">Reference proteome</keyword>
<evidence type="ECO:0000313" key="2">
    <source>
        <dbReference type="Proteomes" id="UP001215280"/>
    </source>
</evidence>
<name>A0AAD7MXJ0_9AGAR</name>
<dbReference type="AlphaFoldDB" id="A0AAD7MXJ0"/>
<protein>
    <submittedName>
        <fullName evidence="1">Uncharacterized protein</fullName>
    </submittedName>
</protein>
<reference evidence="1" key="1">
    <citation type="submission" date="2023-03" db="EMBL/GenBank/DDBJ databases">
        <title>Massive genome expansion in bonnet fungi (Mycena s.s.) driven by repeated elements and novel gene families across ecological guilds.</title>
        <authorList>
            <consortium name="Lawrence Berkeley National Laboratory"/>
            <person name="Harder C.B."/>
            <person name="Miyauchi S."/>
            <person name="Viragh M."/>
            <person name="Kuo A."/>
            <person name="Thoen E."/>
            <person name="Andreopoulos B."/>
            <person name="Lu D."/>
            <person name="Skrede I."/>
            <person name="Drula E."/>
            <person name="Henrissat B."/>
            <person name="Morin E."/>
            <person name="Kohler A."/>
            <person name="Barry K."/>
            <person name="LaButti K."/>
            <person name="Morin E."/>
            <person name="Salamov A."/>
            <person name="Lipzen A."/>
            <person name="Mereny Z."/>
            <person name="Hegedus B."/>
            <person name="Baldrian P."/>
            <person name="Stursova M."/>
            <person name="Weitz H."/>
            <person name="Taylor A."/>
            <person name="Grigoriev I.V."/>
            <person name="Nagy L.G."/>
            <person name="Martin F."/>
            <person name="Kauserud H."/>
        </authorList>
    </citation>
    <scope>NUCLEOTIDE SEQUENCE</scope>
    <source>
        <strain evidence="1">CBHHK188m</strain>
    </source>
</reference>
<accession>A0AAD7MXJ0</accession>
<proteinExistence type="predicted"/>
<sequence length="253" mass="28028">MAVASGKILRVSNVLAAGYRNGAGTKGLMDLCRRAANGEYKPMNDEREKALGLALFRATAALGSLTSNPRLYAVRPILFSADCKKESGAEHVVNVLHPVVAAVKKKSKQGNTTYRTLCASTDGEGRRAKAFIIEFMKRPLDEDSLIFPLLFGLEFMNLHVGDDDMTADKDAKHAIKCLRNLTMRDAGMKVRGFRLTVDIIKVHLRRDDFVEQTIQSFLSPNDKQDILLAFSLLKAIWELPDAPINSTPTFFRA</sequence>
<dbReference type="EMBL" id="JARJLG010000149">
    <property type="protein sequence ID" value="KAJ7736385.1"/>
    <property type="molecule type" value="Genomic_DNA"/>
</dbReference>
<comment type="caution">
    <text evidence="1">The sequence shown here is derived from an EMBL/GenBank/DDBJ whole genome shotgun (WGS) entry which is preliminary data.</text>
</comment>
<gene>
    <name evidence="1" type="ORF">DFH07DRAFT_966903</name>
</gene>
<organism evidence="1 2">
    <name type="scientific">Mycena maculata</name>
    <dbReference type="NCBI Taxonomy" id="230809"/>
    <lineage>
        <taxon>Eukaryota</taxon>
        <taxon>Fungi</taxon>
        <taxon>Dikarya</taxon>
        <taxon>Basidiomycota</taxon>
        <taxon>Agaricomycotina</taxon>
        <taxon>Agaricomycetes</taxon>
        <taxon>Agaricomycetidae</taxon>
        <taxon>Agaricales</taxon>
        <taxon>Marasmiineae</taxon>
        <taxon>Mycenaceae</taxon>
        <taxon>Mycena</taxon>
    </lineage>
</organism>